<name>A0A517NAV0_9BACT</name>
<dbReference type="EMBL" id="CP036525">
    <property type="protein sequence ID" value="QDT04259.1"/>
    <property type="molecule type" value="Genomic_DNA"/>
</dbReference>
<dbReference type="Pfam" id="PF08808">
    <property type="entry name" value="RES"/>
    <property type="match status" value="1"/>
</dbReference>
<keyword evidence="3" id="KW-1185">Reference proteome</keyword>
<organism evidence="2 3">
    <name type="scientific">Rubripirellula lacrimiformis</name>
    <dbReference type="NCBI Taxonomy" id="1930273"/>
    <lineage>
        <taxon>Bacteria</taxon>
        <taxon>Pseudomonadati</taxon>
        <taxon>Planctomycetota</taxon>
        <taxon>Planctomycetia</taxon>
        <taxon>Pirellulales</taxon>
        <taxon>Pirellulaceae</taxon>
        <taxon>Rubripirellula</taxon>
    </lineage>
</organism>
<gene>
    <name evidence="2" type="ORF">K227x_26490</name>
</gene>
<dbReference type="InterPro" id="IPR014914">
    <property type="entry name" value="RES_dom"/>
</dbReference>
<reference evidence="2 3" key="1">
    <citation type="submission" date="2019-02" db="EMBL/GenBank/DDBJ databases">
        <title>Deep-cultivation of Planctomycetes and their phenomic and genomic characterization uncovers novel biology.</title>
        <authorList>
            <person name="Wiegand S."/>
            <person name="Jogler M."/>
            <person name="Boedeker C."/>
            <person name="Pinto D."/>
            <person name="Vollmers J."/>
            <person name="Rivas-Marin E."/>
            <person name="Kohn T."/>
            <person name="Peeters S.H."/>
            <person name="Heuer A."/>
            <person name="Rast P."/>
            <person name="Oberbeckmann S."/>
            <person name="Bunk B."/>
            <person name="Jeske O."/>
            <person name="Meyerdierks A."/>
            <person name="Storesund J.E."/>
            <person name="Kallscheuer N."/>
            <person name="Luecker S."/>
            <person name="Lage O.M."/>
            <person name="Pohl T."/>
            <person name="Merkel B.J."/>
            <person name="Hornburger P."/>
            <person name="Mueller R.-W."/>
            <person name="Bruemmer F."/>
            <person name="Labrenz M."/>
            <person name="Spormann A.M."/>
            <person name="Op den Camp H."/>
            <person name="Overmann J."/>
            <person name="Amann R."/>
            <person name="Jetten M.S.M."/>
            <person name="Mascher T."/>
            <person name="Medema M.H."/>
            <person name="Devos D.P."/>
            <person name="Kaster A.-K."/>
            <person name="Ovreas L."/>
            <person name="Rohde M."/>
            <person name="Galperin M.Y."/>
            <person name="Jogler C."/>
        </authorList>
    </citation>
    <scope>NUCLEOTIDE SEQUENCE [LARGE SCALE GENOMIC DNA]</scope>
    <source>
        <strain evidence="2 3">K22_7</strain>
    </source>
</reference>
<proteinExistence type="predicted"/>
<protein>
    <submittedName>
        <fullName evidence="2">RES domain protein</fullName>
    </submittedName>
</protein>
<dbReference type="AlphaFoldDB" id="A0A517NAV0"/>
<evidence type="ECO:0000313" key="2">
    <source>
        <dbReference type="EMBL" id="QDT04259.1"/>
    </source>
</evidence>
<feature type="domain" description="RES" evidence="1">
    <location>
        <begin position="50"/>
        <end position="193"/>
    </location>
</feature>
<evidence type="ECO:0000313" key="3">
    <source>
        <dbReference type="Proteomes" id="UP000318538"/>
    </source>
</evidence>
<accession>A0A517NAV0</accession>
<dbReference type="Proteomes" id="UP000318538">
    <property type="component" value="Chromosome"/>
</dbReference>
<dbReference type="RefSeq" id="WP_145169808.1">
    <property type="nucleotide sequence ID" value="NZ_CP036525.1"/>
</dbReference>
<evidence type="ECO:0000259" key="1">
    <source>
        <dbReference type="SMART" id="SM00953"/>
    </source>
</evidence>
<dbReference type="OrthoDB" id="282294at2"/>
<dbReference type="KEGG" id="rlc:K227x_26490"/>
<sequence>MSKRKSAPPVDLPEVIELFEAIASRLADANGFGGVMVRSVGIKYANENDFFSGAGAARSGGRWNRVGLPAIYASLDVITATHEAYQNFVAFGFPMTAIQPRVTAGAKVSLGKVLDLTDGEVLGAIGFSLADLAGEDWQAIQSGGEESWTQAIGRGCCIAGFEGIIVPSAQHPGGKNIVIFPEKLANSSEIRVLGADQLPR</sequence>
<dbReference type="SMART" id="SM00953">
    <property type="entry name" value="RES"/>
    <property type="match status" value="1"/>
</dbReference>